<dbReference type="EMBL" id="ABJB011135202">
    <property type="status" value="NOT_ANNOTATED_CDS"/>
    <property type="molecule type" value="Genomic_DNA"/>
</dbReference>
<dbReference type="EMBL" id="DS894858">
    <property type="protein sequence ID" value="EEC15843.1"/>
    <property type="molecule type" value="Genomic_DNA"/>
</dbReference>
<dbReference type="GO" id="GO:0005789">
    <property type="term" value="C:endoplasmic reticulum membrane"/>
    <property type="evidence" value="ECO:0007669"/>
    <property type="project" value="UniProtKB-SubCell"/>
</dbReference>
<dbReference type="EMBL" id="ABJB010577084">
    <property type="status" value="NOT_ANNOTATED_CDS"/>
    <property type="molecule type" value="Genomic_DNA"/>
</dbReference>
<keyword evidence="14 16" id="KW-0012">Acyltransferase</keyword>
<dbReference type="STRING" id="6945.B7QAH1"/>
<dbReference type="EMBL" id="ABJB010896517">
    <property type="status" value="NOT_ANNOTATED_CDS"/>
    <property type="molecule type" value="Genomic_DNA"/>
</dbReference>
<keyword evidence="8 15" id="KW-0812">Transmembrane</keyword>
<dbReference type="InParanoid" id="B7QAH1"/>
<keyword evidence="13 15" id="KW-0472">Membrane</keyword>
<dbReference type="GO" id="GO:0004144">
    <property type="term" value="F:diacylglycerol O-acyltransferase activity"/>
    <property type="evidence" value="ECO:0007669"/>
    <property type="project" value="UniProtKB-EC"/>
</dbReference>
<evidence type="ECO:0000256" key="2">
    <source>
        <dbReference type="ARBA" id="ARBA00004771"/>
    </source>
</evidence>
<keyword evidence="12" id="KW-0443">Lipid metabolism</keyword>
<comment type="subcellular location">
    <subcellularLocation>
        <location evidence="1">Endoplasmic reticulum membrane</location>
        <topology evidence="1">Multi-pass membrane protein</topology>
    </subcellularLocation>
</comment>
<dbReference type="AlphaFoldDB" id="B7QAH1"/>
<dbReference type="PaxDb" id="6945-B7QAH1"/>
<protein>
    <recommendedName>
        <fullName evidence="5">diacylglycerol O-acyltransferase</fullName>
        <ecNumber evidence="5">2.3.1.20</ecNumber>
    </recommendedName>
</protein>
<dbReference type="GO" id="GO:0006071">
    <property type="term" value="P:glycerol metabolic process"/>
    <property type="evidence" value="ECO:0007669"/>
    <property type="project" value="UniProtKB-KW"/>
</dbReference>
<evidence type="ECO:0000313" key="18">
    <source>
        <dbReference type="Proteomes" id="UP000001555"/>
    </source>
</evidence>
<dbReference type="VEuPathDB" id="VectorBase:ISCW022320"/>
<dbReference type="EMBL" id="ABJB010745727">
    <property type="status" value="NOT_ANNOTATED_CDS"/>
    <property type="molecule type" value="Genomic_DNA"/>
</dbReference>
<dbReference type="EMBL" id="ABJB010017952">
    <property type="status" value="NOT_ANNOTATED_CDS"/>
    <property type="molecule type" value="Genomic_DNA"/>
</dbReference>
<keyword evidence="18" id="KW-1185">Reference proteome</keyword>
<dbReference type="GO" id="GO:0006629">
    <property type="term" value="P:lipid metabolic process"/>
    <property type="evidence" value="ECO:0007669"/>
    <property type="project" value="UniProtKB-KW"/>
</dbReference>
<dbReference type="PANTHER" id="PTHR12317:SF0">
    <property type="entry name" value="ACYLTRANSFERASE"/>
    <property type="match status" value="1"/>
</dbReference>
<evidence type="ECO:0000256" key="8">
    <source>
        <dbReference type="ARBA" id="ARBA00022692"/>
    </source>
</evidence>
<comment type="pathway">
    <text evidence="2">Glycerolipid metabolism; triacylglycerol biosynthesis.</text>
</comment>
<dbReference type="VEuPathDB" id="VectorBase:ISCI022320"/>
<dbReference type="EnsemblMetazoa" id="ISCW022320-RA">
    <property type="protein sequence ID" value="ISCW022320-PA"/>
    <property type="gene ID" value="ISCW022320"/>
</dbReference>
<dbReference type="EMBL" id="ABJB010148022">
    <property type="status" value="NOT_ANNOTATED_CDS"/>
    <property type="molecule type" value="Genomic_DNA"/>
</dbReference>
<dbReference type="VEuPathDB" id="VectorBase:ISCP_018944"/>
<feature type="transmembrane region" description="Helical" evidence="15">
    <location>
        <begin position="53"/>
        <end position="76"/>
    </location>
</feature>
<evidence type="ECO:0000256" key="13">
    <source>
        <dbReference type="ARBA" id="ARBA00023136"/>
    </source>
</evidence>
<evidence type="ECO:0000256" key="14">
    <source>
        <dbReference type="ARBA" id="ARBA00023315"/>
    </source>
</evidence>
<evidence type="ECO:0000256" key="6">
    <source>
        <dbReference type="ARBA" id="ARBA00022516"/>
    </source>
</evidence>
<evidence type="ECO:0000256" key="12">
    <source>
        <dbReference type="ARBA" id="ARBA00023098"/>
    </source>
</evidence>
<keyword evidence="6" id="KW-0444">Lipid biosynthesis</keyword>
<dbReference type="Proteomes" id="UP000001555">
    <property type="component" value="Unassembled WGS sequence"/>
</dbReference>
<evidence type="ECO:0000256" key="7">
    <source>
        <dbReference type="ARBA" id="ARBA00022679"/>
    </source>
</evidence>
<gene>
    <name evidence="16" type="ORF">IscW_ISCW022320</name>
</gene>
<organism>
    <name type="scientific">Ixodes scapularis</name>
    <name type="common">Black-legged tick</name>
    <name type="synonym">Deer tick</name>
    <dbReference type="NCBI Taxonomy" id="6945"/>
    <lineage>
        <taxon>Eukaryota</taxon>
        <taxon>Metazoa</taxon>
        <taxon>Ecdysozoa</taxon>
        <taxon>Arthropoda</taxon>
        <taxon>Chelicerata</taxon>
        <taxon>Arachnida</taxon>
        <taxon>Acari</taxon>
        <taxon>Parasitiformes</taxon>
        <taxon>Ixodida</taxon>
        <taxon>Ixodoidea</taxon>
        <taxon>Ixodidae</taxon>
        <taxon>Ixodinae</taxon>
        <taxon>Ixodes</taxon>
    </lineage>
</organism>
<evidence type="ECO:0000256" key="5">
    <source>
        <dbReference type="ARBA" id="ARBA00013244"/>
    </source>
</evidence>
<evidence type="ECO:0000256" key="1">
    <source>
        <dbReference type="ARBA" id="ARBA00004477"/>
    </source>
</evidence>
<dbReference type="EMBL" id="ABJB010895934">
    <property type="status" value="NOT_ANNOTATED_CDS"/>
    <property type="molecule type" value="Genomic_DNA"/>
</dbReference>
<dbReference type="PANTHER" id="PTHR12317">
    <property type="entry name" value="DIACYLGLYCEROL O-ACYLTRANSFERASE"/>
    <property type="match status" value="1"/>
</dbReference>
<evidence type="ECO:0000256" key="4">
    <source>
        <dbReference type="ARBA" id="ARBA00005420"/>
    </source>
</evidence>
<accession>B7QAH1</accession>
<reference evidence="17" key="2">
    <citation type="submission" date="2020-05" db="UniProtKB">
        <authorList>
            <consortium name="EnsemblMetazoa"/>
        </authorList>
    </citation>
    <scope>IDENTIFICATION</scope>
    <source>
        <strain evidence="17">wikel</strain>
    </source>
</reference>
<evidence type="ECO:0000256" key="10">
    <source>
        <dbReference type="ARBA" id="ARBA00022824"/>
    </source>
</evidence>
<keyword evidence="10" id="KW-0256">Endoplasmic reticulum</keyword>
<keyword evidence="7 16" id="KW-0808">Transferase</keyword>
<name>B7QAH1_IXOSC</name>
<dbReference type="Pfam" id="PF03982">
    <property type="entry name" value="DAGAT"/>
    <property type="match status" value="2"/>
</dbReference>
<evidence type="ECO:0000313" key="17">
    <source>
        <dbReference type="EnsemblMetazoa" id="ISCW022320-PA"/>
    </source>
</evidence>
<dbReference type="OrthoDB" id="10008102at2759"/>
<keyword evidence="11 15" id="KW-1133">Transmembrane helix</keyword>
<evidence type="ECO:0000256" key="9">
    <source>
        <dbReference type="ARBA" id="ARBA00022798"/>
    </source>
</evidence>
<comment type="similarity">
    <text evidence="4">Belongs to the diacylglycerol acyltransferase family.</text>
</comment>
<evidence type="ECO:0000313" key="16">
    <source>
        <dbReference type="EMBL" id="EEC15843.1"/>
    </source>
</evidence>
<sequence>MISIWECVAHGALPPTGYLGRSTSACPGLRSLLSIQWAPLRIPLHRRLETLAAFYYSASFLAFGVLASLLLVYLLFTRFCCVSVVYFAWMIWDWNSCDRGGHPSTWVRSWTIWNRIKETQPFWWSEEPLRSWTPIREATDFTSAEGKALCEKPSNMVGAPLEVAKIDDPSDEEVDALHEKYTIALSRLFEDHKDLYAAPGAQLCIA</sequence>
<comment type="pathway">
    <text evidence="3">Lipid metabolism.</text>
</comment>
<evidence type="ECO:0000256" key="3">
    <source>
        <dbReference type="ARBA" id="ARBA00005189"/>
    </source>
</evidence>
<dbReference type="InterPro" id="IPR007130">
    <property type="entry name" value="DAGAT"/>
</dbReference>
<reference evidence="16 18" key="1">
    <citation type="submission" date="2008-03" db="EMBL/GenBank/DDBJ databases">
        <title>Annotation of Ixodes scapularis.</title>
        <authorList>
            <consortium name="Ixodes scapularis Genome Project Consortium"/>
            <person name="Caler E."/>
            <person name="Hannick L.I."/>
            <person name="Bidwell S."/>
            <person name="Joardar V."/>
            <person name="Thiagarajan M."/>
            <person name="Amedeo P."/>
            <person name="Galinsky K.J."/>
            <person name="Schobel S."/>
            <person name="Inman J."/>
            <person name="Hostetler J."/>
            <person name="Miller J."/>
            <person name="Hammond M."/>
            <person name="Megy K."/>
            <person name="Lawson D."/>
            <person name="Kodira C."/>
            <person name="Sutton G."/>
            <person name="Meyer J."/>
            <person name="Hill C.A."/>
            <person name="Birren B."/>
            <person name="Nene V."/>
            <person name="Collins F."/>
            <person name="Alarcon-Chaidez F."/>
            <person name="Wikel S."/>
            <person name="Strausberg R."/>
        </authorList>
    </citation>
    <scope>NUCLEOTIDE SEQUENCE [LARGE SCALE GENOMIC DNA]</scope>
    <source>
        <strain evidence="18">Wikel</strain>
        <strain evidence="16">Wikel colony</strain>
    </source>
</reference>
<dbReference type="EC" id="2.3.1.20" evidence="5"/>
<dbReference type="EMBL" id="ABJB010383120">
    <property type="status" value="NOT_ANNOTATED_CDS"/>
    <property type="molecule type" value="Genomic_DNA"/>
</dbReference>
<keyword evidence="9" id="KW-0319">Glycerol metabolism</keyword>
<proteinExistence type="inferred from homology"/>
<dbReference type="EMBL" id="ABJB010322731">
    <property type="status" value="NOT_ANNOTATED_CDS"/>
    <property type="molecule type" value="Genomic_DNA"/>
</dbReference>
<evidence type="ECO:0000256" key="11">
    <source>
        <dbReference type="ARBA" id="ARBA00022989"/>
    </source>
</evidence>
<evidence type="ECO:0000256" key="15">
    <source>
        <dbReference type="SAM" id="Phobius"/>
    </source>
</evidence>
<dbReference type="HOGENOM" id="CLU_1333247_0_0_1"/>
<dbReference type="EMBL" id="ABJB010104259">
    <property type="status" value="NOT_ANNOTATED_CDS"/>
    <property type="molecule type" value="Genomic_DNA"/>
</dbReference>